<dbReference type="Gene3D" id="3.40.50.1820">
    <property type="entry name" value="alpha/beta hydrolase"/>
    <property type="match status" value="1"/>
</dbReference>
<name>A0A0L0HE89_SPIPD</name>
<dbReference type="EMBL" id="KQ257458">
    <property type="protein sequence ID" value="KNC99422.1"/>
    <property type="molecule type" value="Genomic_DNA"/>
</dbReference>
<gene>
    <name evidence="3" type="ORF">SPPG_05663</name>
</gene>
<keyword evidence="4" id="KW-1185">Reference proteome</keyword>
<feature type="compositionally biased region" description="Polar residues" evidence="1">
    <location>
        <begin position="35"/>
        <end position="56"/>
    </location>
</feature>
<dbReference type="VEuPathDB" id="FungiDB:SPPG_05663"/>
<feature type="compositionally biased region" description="Polar residues" evidence="1">
    <location>
        <begin position="186"/>
        <end position="202"/>
    </location>
</feature>
<feature type="region of interest" description="Disordered" evidence="1">
    <location>
        <begin position="99"/>
        <end position="130"/>
    </location>
</feature>
<evidence type="ECO:0000313" key="4">
    <source>
        <dbReference type="Proteomes" id="UP000053201"/>
    </source>
</evidence>
<dbReference type="SUPFAM" id="SSF53474">
    <property type="entry name" value="alpha/beta-Hydrolases"/>
    <property type="match status" value="1"/>
</dbReference>
<organism evidence="3 4">
    <name type="scientific">Spizellomyces punctatus (strain DAOM BR117)</name>
    <dbReference type="NCBI Taxonomy" id="645134"/>
    <lineage>
        <taxon>Eukaryota</taxon>
        <taxon>Fungi</taxon>
        <taxon>Fungi incertae sedis</taxon>
        <taxon>Chytridiomycota</taxon>
        <taxon>Chytridiomycota incertae sedis</taxon>
        <taxon>Chytridiomycetes</taxon>
        <taxon>Spizellomycetales</taxon>
        <taxon>Spizellomycetaceae</taxon>
        <taxon>Spizellomyces</taxon>
    </lineage>
</organism>
<dbReference type="PANTHER" id="PTHR11440">
    <property type="entry name" value="LECITHIN-CHOLESTEROL ACYLTRANSFERASE-RELATED"/>
    <property type="match status" value="1"/>
</dbReference>
<feature type="compositionally biased region" description="Basic and acidic residues" evidence="1">
    <location>
        <begin position="616"/>
        <end position="653"/>
    </location>
</feature>
<feature type="region of interest" description="Disordered" evidence="1">
    <location>
        <begin position="19"/>
        <end position="72"/>
    </location>
</feature>
<accession>A0A0L0HE89</accession>
<dbReference type="Pfam" id="PF12146">
    <property type="entry name" value="Hydrolase_4"/>
    <property type="match status" value="1"/>
</dbReference>
<feature type="region of interest" description="Disordered" evidence="1">
    <location>
        <begin position="172"/>
        <end position="207"/>
    </location>
</feature>
<dbReference type="Proteomes" id="UP000053201">
    <property type="component" value="Unassembled WGS sequence"/>
</dbReference>
<evidence type="ECO:0000259" key="2">
    <source>
        <dbReference type="Pfam" id="PF12146"/>
    </source>
</evidence>
<protein>
    <recommendedName>
        <fullName evidence="2">Serine aminopeptidase S33 domain-containing protein</fullName>
    </recommendedName>
</protein>
<dbReference type="eggNOG" id="ENOG502QVNJ">
    <property type="taxonomic scope" value="Eukaryota"/>
</dbReference>
<feature type="domain" description="Serine aminopeptidase S33" evidence="2">
    <location>
        <begin position="343"/>
        <end position="406"/>
    </location>
</feature>
<feature type="compositionally biased region" description="Basic and acidic residues" evidence="1">
    <location>
        <begin position="109"/>
        <end position="120"/>
    </location>
</feature>
<dbReference type="RefSeq" id="XP_016607462.1">
    <property type="nucleotide sequence ID" value="XM_016753873.1"/>
</dbReference>
<dbReference type="InterPro" id="IPR029058">
    <property type="entry name" value="AB_hydrolase_fold"/>
</dbReference>
<feature type="compositionally biased region" description="Acidic residues" evidence="1">
    <location>
        <begin position="99"/>
        <end position="108"/>
    </location>
</feature>
<reference evidence="3 4" key="1">
    <citation type="submission" date="2009-08" db="EMBL/GenBank/DDBJ databases">
        <title>The Genome Sequence of Spizellomyces punctatus strain DAOM BR117.</title>
        <authorList>
            <consortium name="The Broad Institute Genome Sequencing Platform"/>
            <person name="Russ C."/>
            <person name="Cuomo C."/>
            <person name="Shea T."/>
            <person name="Young S.K."/>
            <person name="Zeng Q."/>
            <person name="Koehrsen M."/>
            <person name="Haas B."/>
            <person name="Borodovsky M."/>
            <person name="Guigo R."/>
            <person name="Alvarado L."/>
            <person name="Berlin A."/>
            <person name="Bochicchio J."/>
            <person name="Borenstein D."/>
            <person name="Chapman S."/>
            <person name="Chen Z."/>
            <person name="Engels R."/>
            <person name="Freedman E."/>
            <person name="Gellesch M."/>
            <person name="Goldberg J."/>
            <person name="Griggs A."/>
            <person name="Gujja S."/>
            <person name="Heiman D."/>
            <person name="Hepburn T."/>
            <person name="Howarth C."/>
            <person name="Jen D."/>
            <person name="Larson L."/>
            <person name="Lewis B."/>
            <person name="Mehta T."/>
            <person name="Park D."/>
            <person name="Pearson M."/>
            <person name="Roberts A."/>
            <person name="Saif S."/>
            <person name="Shenoy N."/>
            <person name="Sisk P."/>
            <person name="Stolte C."/>
            <person name="Sykes S."/>
            <person name="Thomson T."/>
            <person name="Walk T."/>
            <person name="White J."/>
            <person name="Yandava C."/>
            <person name="Burger G."/>
            <person name="Gray M.W."/>
            <person name="Holland P.W.H."/>
            <person name="King N."/>
            <person name="Lang F.B.F."/>
            <person name="Roger A.J."/>
            <person name="Ruiz-Trillo I."/>
            <person name="Lander E."/>
            <person name="Nusbaum C."/>
        </authorList>
    </citation>
    <scope>NUCLEOTIDE SEQUENCE [LARGE SCALE GENOMIC DNA]</scope>
    <source>
        <strain evidence="3 4">DAOM BR117</strain>
    </source>
</reference>
<proteinExistence type="predicted"/>
<evidence type="ECO:0000313" key="3">
    <source>
        <dbReference type="EMBL" id="KNC99422.1"/>
    </source>
</evidence>
<dbReference type="AlphaFoldDB" id="A0A0L0HE89"/>
<feature type="compositionally biased region" description="Acidic residues" evidence="1">
    <location>
        <begin position="63"/>
        <end position="72"/>
    </location>
</feature>
<dbReference type="InParanoid" id="A0A0L0HE89"/>
<sequence length="665" mass="73513">MGTLLQLLEPLSAAASSAFQTVSHAAESLTKPAVDQSNDGPLPTTPSNIATSIPQRSSSLPPADDDDSSDTEQYDIAAKVPSLGVGWNSIWQFLGGSEELSDDECPEEVELKDLSNERGDPTQASKTETNKDEIIAVQRAADAAAQAPSGWAAFGFNLNIPMPPFLDTRSFPAPPDEVAPLPGLTPASNTAPEQGTVRSTTPDGDATTAASAWTKAWASVTGSATRNLRPCGHRHPFHFLEGDLVLMGGMYGSFLEDRSTGRREWLSMDAVLNWNTPDLRLPLGGDEEDDRLVPSGIFDRLGPINVCADLVREFVSWEKCSSGAFRFHPFAYDWRKSPHHASKSLETFLSNIYERNNHQKILLVAHSMGGLVALSVINRRPELFRGVVFVGTPFGSVPLIIWALRRGAPFMLNRTLMSAGLHFGARTSFVFLPTDGKGLVDDKEEDILIDFYNADEWLNYRLSQVFHTAKTQEDLQSFHTYLKQTLHSAKTFRTSLSHNPDQSYPPFATVTSTKFPTPTRIRSSVRKVQTPLGIKREIKLMWPCRFLPGDGIVSGEDMRMPLGFTFSEVRSLVGHWGLLNDVAAIRKALKNILEEETKRSKPESAADNEQIPTTNETHDENAHDIQRIDCSEEPKNEMDKLDINDRMEIKNGDEPQMEQTGSYTT</sequence>
<evidence type="ECO:0000256" key="1">
    <source>
        <dbReference type="SAM" id="MobiDB-lite"/>
    </source>
</evidence>
<dbReference type="OrthoDB" id="10250441at2759"/>
<dbReference type="GeneID" id="27689024"/>
<feature type="region of interest" description="Disordered" evidence="1">
    <location>
        <begin position="596"/>
        <end position="665"/>
    </location>
</feature>
<dbReference type="InterPro" id="IPR022742">
    <property type="entry name" value="Hydrolase_4"/>
</dbReference>